<dbReference type="OrthoDB" id="431980at2759"/>
<evidence type="ECO:0000313" key="10">
    <source>
        <dbReference type="EMBL" id="CAL4767203.1"/>
    </source>
</evidence>
<feature type="transmembrane region" description="Helical" evidence="7">
    <location>
        <begin position="7"/>
        <end position="28"/>
    </location>
</feature>
<accession>A0A9P1BUV5</accession>
<keyword evidence="11" id="KW-1185">Reference proteome</keyword>
<feature type="coiled-coil region" evidence="5">
    <location>
        <begin position="702"/>
        <end position="729"/>
    </location>
</feature>
<feature type="transmembrane region" description="Helical" evidence="7">
    <location>
        <begin position="40"/>
        <end position="60"/>
    </location>
</feature>
<keyword evidence="5" id="KW-0175">Coiled coil</keyword>
<evidence type="ECO:0000256" key="5">
    <source>
        <dbReference type="SAM" id="Coils"/>
    </source>
</evidence>
<proteinExistence type="predicted"/>
<keyword evidence="3 7" id="KW-1133">Transmembrane helix</keyword>
<dbReference type="PROSITE" id="PS00018">
    <property type="entry name" value="EF_HAND_1"/>
    <property type="match status" value="1"/>
</dbReference>
<evidence type="ECO:0000313" key="9">
    <source>
        <dbReference type="EMBL" id="CAI3979891.1"/>
    </source>
</evidence>
<keyword evidence="2 7" id="KW-0812">Transmembrane</keyword>
<dbReference type="Proteomes" id="UP001152797">
    <property type="component" value="Unassembled WGS sequence"/>
</dbReference>
<feature type="transmembrane region" description="Helical" evidence="7">
    <location>
        <begin position="233"/>
        <end position="251"/>
    </location>
</feature>
<evidence type="ECO:0000313" key="11">
    <source>
        <dbReference type="Proteomes" id="UP001152797"/>
    </source>
</evidence>
<dbReference type="InterPro" id="IPR023408">
    <property type="entry name" value="MscS_beta-dom_sf"/>
</dbReference>
<dbReference type="PROSITE" id="PS50222">
    <property type="entry name" value="EF_HAND_2"/>
    <property type="match status" value="1"/>
</dbReference>
<dbReference type="InterPro" id="IPR006685">
    <property type="entry name" value="MscS_channel_2nd"/>
</dbReference>
<dbReference type="PANTHER" id="PTHR30566">
    <property type="entry name" value="YNAI-RELATED MECHANOSENSITIVE ION CHANNEL"/>
    <property type="match status" value="1"/>
</dbReference>
<feature type="non-terminal residue" evidence="9">
    <location>
        <position position="1"/>
    </location>
</feature>
<feature type="domain" description="EF-hand" evidence="8">
    <location>
        <begin position="139"/>
        <end position="165"/>
    </location>
</feature>
<dbReference type="SUPFAM" id="SSF57997">
    <property type="entry name" value="Tropomyosin"/>
    <property type="match status" value="1"/>
</dbReference>
<name>A0A9P1BUV5_9DINO</name>
<dbReference type="Pfam" id="PF00924">
    <property type="entry name" value="MS_channel_2nd"/>
    <property type="match status" value="1"/>
</dbReference>
<evidence type="ECO:0000256" key="2">
    <source>
        <dbReference type="ARBA" id="ARBA00022692"/>
    </source>
</evidence>
<dbReference type="AlphaFoldDB" id="A0A9P1BUV5"/>
<protein>
    <recommendedName>
        <fullName evidence="8">EF-hand domain-containing protein</fullName>
    </recommendedName>
</protein>
<dbReference type="InterPro" id="IPR002048">
    <property type="entry name" value="EF_hand_dom"/>
</dbReference>
<gene>
    <name evidence="9" type="ORF">C1SCF055_LOCUS7812</name>
</gene>
<dbReference type="EMBL" id="CAMXCT020000520">
    <property type="protein sequence ID" value="CAL1133266.1"/>
    <property type="molecule type" value="Genomic_DNA"/>
</dbReference>
<dbReference type="Gene3D" id="1.10.287.1260">
    <property type="match status" value="1"/>
</dbReference>
<dbReference type="SUPFAM" id="SSF50182">
    <property type="entry name" value="Sm-like ribonucleoproteins"/>
    <property type="match status" value="1"/>
</dbReference>
<dbReference type="PANTHER" id="PTHR30566:SF5">
    <property type="entry name" value="MECHANOSENSITIVE ION CHANNEL PROTEIN 1, MITOCHONDRIAL-RELATED"/>
    <property type="match status" value="1"/>
</dbReference>
<evidence type="ECO:0000256" key="7">
    <source>
        <dbReference type="SAM" id="Phobius"/>
    </source>
</evidence>
<dbReference type="EMBL" id="CAMXCT030000520">
    <property type="protein sequence ID" value="CAL4767203.1"/>
    <property type="molecule type" value="Genomic_DNA"/>
</dbReference>
<evidence type="ECO:0000256" key="4">
    <source>
        <dbReference type="ARBA" id="ARBA00023136"/>
    </source>
</evidence>
<evidence type="ECO:0000259" key="8">
    <source>
        <dbReference type="PROSITE" id="PS50222"/>
    </source>
</evidence>
<dbReference type="GO" id="GO:0055085">
    <property type="term" value="P:transmembrane transport"/>
    <property type="evidence" value="ECO:0007669"/>
    <property type="project" value="InterPro"/>
</dbReference>
<feature type="compositionally biased region" description="Basic and acidic residues" evidence="6">
    <location>
        <begin position="470"/>
        <end position="483"/>
    </location>
</feature>
<comment type="caution">
    <text evidence="9">The sequence shown here is derived from an EMBL/GenBank/DDBJ whole genome shotgun (WGS) entry which is preliminary data.</text>
</comment>
<evidence type="ECO:0000256" key="3">
    <source>
        <dbReference type="ARBA" id="ARBA00022989"/>
    </source>
</evidence>
<comment type="subcellular location">
    <subcellularLocation>
        <location evidence="1">Membrane</location>
    </subcellularLocation>
</comment>
<reference evidence="9" key="1">
    <citation type="submission" date="2022-10" db="EMBL/GenBank/DDBJ databases">
        <authorList>
            <person name="Chen Y."/>
            <person name="Dougan E. K."/>
            <person name="Chan C."/>
            <person name="Rhodes N."/>
            <person name="Thang M."/>
        </authorList>
    </citation>
    <scope>NUCLEOTIDE SEQUENCE</scope>
</reference>
<evidence type="ECO:0000256" key="1">
    <source>
        <dbReference type="ARBA" id="ARBA00004370"/>
    </source>
</evidence>
<dbReference type="GO" id="GO:0016020">
    <property type="term" value="C:membrane"/>
    <property type="evidence" value="ECO:0007669"/>
    <property type="project" value="UniProtKB-SubCell"/>
</dbReference>
<dbReference type="Gene3D" id="2.30.30.60">
    <property type="match status" value="1"/>
</dbReference>
<feature type="region of interest" description="Disordered" evidence="6">
    <location>
        <begin position="458"/>
        <end position="483"/>
    </location>
</feature>
<dbReference type="InterPro" id="IPR010920">
    <property type="entry name" value="LSM_dom_sf"/>
</dbReference>
<dbReference type="GO" id="GO:0005509">
    <property type="term" value="F:calcium ion binding"/>
    <property type="evidence" value="ECO:0007669"/>
    <property type="project" value="InterPro"/>
</dbReference>
<feature type="non-terminal residue" evidence="9">
    <location>
        <position position="1105"/>
    </location>
</feature>
<dbReference type="InterPro" id="IPR018247">
    <property type="entry name" value="EF_Hand_1_Ca_BS"/>
</dbReference>
<keyword evidence="4 7" id="KW-0472">Membrane</keyword>
<evidence type="ECO:0000256" key="6">
    <source>
        <dbReference type="SAM" id="MobiDB-lite"/>
    </source>
</evidence>
<organism evidence="9">
    <name type="scientific">Cladocopium goreaui</name>
    <dbReference type="NCBI Taxonomy" id="2562237"/>
    <lineage>
        <taxon>Eukaryota</taxon>
        <taxon>Sar</taxon>
        <taxon>Alveolata</taxon>
        <taxon>Dinophyceae</taxon>
        <taxon>Suessiales</taxon>
        <taxon>Symbiodiniaceae</taxon>
        <taxon>Cladocopium</taxon>
    </lineage>
</organism>
<reference evidence="10 11" key="2">
    <citation type="submission" date="2024-05" db="EMBL/GenBank/DDBJ databases">
        <authorList>
            <person name="Chen Y."/>
            <person name="Shah S."/>
            <person name="Dougan E. K."/>
            <person name="Thang M."/>
            <person name="Chan C."/>
        </authorList>
    </citation>
    <scope>NUCLEOTIDE SEQUENCE [LARGE SCALE GENOMIC DNA]</scope>
</reference>
<sequence>WDQLRHFLHVSRGLMTLLLWPILVHSLFTFTDVMNRWDRMFHHHIFVRIVVFIGAATWLMKASLTMNFERSTRALSQSLAETFENFGLQGWLSAKISRFIITVITGLSRTTLALAAVNFGVRVLPDWWSLDLTNSDPYFKLLDLNGDGVITANEVYGYVFKLSNRIWQALMTSIVGFKLLSFLKPPADSISWSEVKERARPLQALSKIVFAMQNPRNAELRVLARRVTMASRFVNFLIVMAFFVWPWAFLFGLRPRLIFAFGGVGGLAVGLAARNVVGNLIASFLIQLNRPFVEGDEIQDAKKNLIGVVEEVGIINTHVNSREGVLVHVPNQTLLDDIVVNKSMRDFRPIEESVHLIPSSVPDLPQLIQEIQERLESFEGLLQQDDVERLIRLRGGRIKLFRPLCMFDGYCDLGLKLKIYAFARGSLSRRSFAALKSQVLLLVHDFLTSRGVEIGHLSASDKPRRKKSKRTEAEEKPSLGPLEEVHQRLSAIETTHKSEREEAAGAEMEKKLESNKKELHDLVTSLEEKFGSGDGEVKKGAETQIMKKVATRLQDFESQITAQLSHVTTDFDKKLSHVHRSSGTTKAIDGVGPDTGLDTMAEDVDQLKFDVGELKDLLTNSKGEVNHIRRIVLACERDMEDFTAAMDAVNVDLDEMRARVDATHSIITSRQRVEATMTAEISTMRLDIGDIQEALKNHDSWMEDVSNTLQQMQEKEDNTTEDLINLKNEFTTKLDGKVDNVAWKEANDDLDAAIKTVRDMISSLRLDVDARRRKVDEILSTMRHDITSVETNLEESKAKLAMDTDHAINALNGRIDFTNKDLSATQESLHTTQNSLSDCFNEVAVVRSDLERTVADTEARVKNDSRQKQQEIMEKIGDVEQQSELRAAEASRRLGALDLRMSGVQGGLGEQKRDILKIREEVNGLTVKSASHEMDISKVGDSVKKMEKQRNLDAQNLKAQLDSIHDVLDTKVNEKPFEDVKHCMSSLTKGVVKFAQVVGVFPGPRFDDAEGEAGEADVELLGWEESAETFSFRVDKAWRQRCSQRFRNILDMIAKKADHSVLRLLQISQQHIESQLERVKHERELWKEVVERRQQQPLQLALSMK</sequence>
<dbReference type="EMBL" id="CAMXCT010000520">
    <property type="protein sequence ID" value="CAI3979891.1"/>
    <property type="molecule type" value="Genomic_DNA"/>
</dbReference>